<keyword evidence="2" id="KW-1185">Reference proteome</keyword>
<accession>A0ABU3M6M9</accession>
<evidence type="ECO:0000313" key="2">
    <source>
        <dbReference type="Proteomes" id="UP001257948"/>
    </source>
</evidence>
<evidence type="ECO:0000313" key="1">
    <source>
        <dbReference type="EMBL" id="MDT7847175.1"/>
    </source>
</evidence>
<protein>
    <submittedName>
        <fullName evidence="1">Uncharacterized protein</fullName>
    </submittedName>
</protein>
<dbReference type="EMBL" id="JAVTLL010000045">
    <property type="protein sequence ID" value="MDT7847175.1"/>
    <property type="molecule type" value="Genomic_DNA"/>
</dbReference>
<dbReference type="Proteomes" id="UP001257948">
    <property type="component" value="Unassembled WGS sequence"/>
</dbReference>
<organism evidence="1 2">
    <name type="scientific">Streptomyces justiciae</name>
    <dbReference type="NCBI Taxonomy" id="2780140"/>
    <lineage>
        <taxon>Bacteria</taxon>
        <taxon>Bacillati</taxon>
        <taxon>Actinomycetota</taxon>
        <taxon>Actinomycetes</taxon>
        <taxon>Kitasatosporales</taxon>
        <taxon>Streptomycetaceae</taxon>
        <taxon>Streptomyces</taxon>
    </lineage>
</organism>
<gene>
    <name evidence="1" type="ORF">RQC66_41285</name>
</gene>
<sequence>MSILVPAVGSVPPAPREPDAPEVLRSWLVRAHAVPSKARTEWTKQGVALLPLGRKFSAIRLPGKLVHAAAGSDEHQAVAELLDDALRGPVIHDTMSVAHSYYALVGTWSEWVGYEDTPLLGTETFLGVPDIGRTEPPGSYWVVAPRYRHVLCRTGRVLDFIVQARRALREETGDDIRLA</sequence>
<proteinExistence type="predicted"/>
<reference evidence="2" key="1">
    <citation type="submission" date="2023-07" db="EMBL/GenBank/DDBJ databases">
        <title>Draft genome sequence of the endophytic actinobacterium Streptomyces justiciae WPN32, a potential antibiotic producer.</title>
        <authorList>
            <person name="Yasawong M."/>
            <person name="Pana W."/>
            <person name="Ganta P."/>
            <person name="Santapan N."/>
            <person name="Songngamsuk T."/>
            <person name="Phatcharaharikarn M."/>
            <person name="Kerdtoob S."/>
            <person name="Nantapong N."/>
        </authorList>
    </citation>
    <scope>NUCLEOTIDE SEQUENCE [LARGE SCALE GENOMIC DNA]</scope>
    <source>
        <strain evidence="2">WPN32</strain>
    </source>
</reference>
<name>A0ABU3M6M9_9ACTN</name>
<comment type="caution">
    <text evidence="1">The sequence shown here is derived from an EMBL/GenBank/DDBJ whole genome shotgun (WGS) entry which is preliminary data.</text>
</comment>
<dbReference type="RefSeq" id="WP_314207365.1">
    <property type="nucleotide sequence ID" value="NZ_JAVTLL010000045.1"/>
</dbReference>